<sequence length="831" mass="86222">MSTTVDIPVEGMTCAGCVSRVEKSLGGVSGVSEASVNLTTGNARVAFDGDPAVADAVAAVRDAGYDVATEERTFTIEGMTCAGCVRRVERALAAVPGVLEASVNLTLGNARLNVIPRADLDREVIAAVDRAGYTASRDADEGAPSQGDRADPELTRLKRSVAFAAAFTVPLVIIGMGKMLPGIGSWMQSVMPERAWMWLELVLASPVLFWAGARFFRGGVAELRHAAPGMDSLVMLGASAAWGYSFLALVAPWIFPEGTAQTYFEAAGVIVTLILVGRLLEHVARGRTSEAIRGLLALQTPTARVRDGDDTREVDVSEVSVGAEVVVRPGERVPLDGSVIEGRSWVDESMLSGEPEPVAKEAGAELMGGTVNGQGGLVMRVSRVGGDTVLSQIIRMVEAAQAEKPPIQRLADRIAGVFVPLVLAAAVITFVVWLAAGPEPALSYAFVTAVSVLLIACPCAMGLATPTAIMVGTGRGARMGVLFRRGAALEGLAKADTVVMDKTGTLTRGRPAVTDVRVLAGDEATVLARVAAVEALSEHPVGEAVVAAARDRGLEPTRAEGFEAEAGYGVRARVDGHDIAVGAERYLERLDVAAGDGREIASTLAARGRTPLYVVEDGQLVAVLGVADPVKPEAATVVSALRERGLTVAMLTGDTRTTAEAIAGELGIDRVVAEVLPAQKADEIRRLQGEGRRVLFVGDGINDAPALAQADAGIAVGTGTDVAIEAGDVVLMRGSLDGIVNAVALSRATRRTILMNFAWAYGYNVALIPVAAGVLWPVSGFLLNPMLAAGAMSLSSVLVLTNSLRLRRFRGPMGPGEAGEAAGGRTPAAAA</sequence>
<keyword evidence="11" id="KW-0460">Magnesium</keyword>
<dbReference type="NCBIfam" id="TIGR00003">
    <property type="entry name" value="copper ion binding protein"/>
    <property type="match status" value="1"/>
</dbReference>
<keyword evidence="4" id="KW-1003">Cell membrane</keyword>
<dbReference type="SUPFAM" id="SSF81653">
    <property type="entry name" value="Calcium ATPase, transduction domain A"/>
    <property type="match status" value="1"/>
</dbReference>
<protein>
    <submittedName>
        <fullName evidence="19">Copper-transporting P-type ATPase</fullName>
    </submittedName>
</protein>
<evidence type="ECO:0000256" key="17">
    <source>
        <dbReference type="SAM" id="Phobius"/>
    </source>
</evidence>
<dbReference type="Pfam" id="PF00702">
    <property type="entry name" value="Hydrolase"/>
    <property type="match status" value="1"/>
</dbReference>
<dbReference type="GO" id="GO:0005886">
    <property type="term" value="C:plasma membrane"/>
    <property type="evidence" value="ECO:0007669"/>
    <property type="project" value="UniProtKB-SubCell"/>
</dbReference>
<keyword evidence="9" id="KW-0187">Copper transport</keyword>
<keyword evidence="13 17" id="KW-1133">Transmembrane helix</keyword>
<gene>
    <name evidence="19" type="primary">actP_1</name>
    <name evidence="19" type="ORF">KBTEX_01994</name>
</gene>
<evidence type="ECO:0000256" key="14">
    <source>
        <dbReference type="ARBA" id="ARBA00023008"/>
    </source>
</evidence>
<accession>A0A5B8RA79</accession>
<feature type="transmembrane region" description="Helical" evidence="17">
    <location>
        <begin position="757"/>
        <end position="776"/>
    </location>
</feature>
<evidence type="ECO:0000256" key="2">
    <source>
        <dbReference type="ARBA" id="ARBA00006024"/>
    </source>
</evidence>
<dbReference type="SUPFAM" id="SSF81665">
    <property type="entry name" value="Calcium ATPase, transmembrane domain M"/>
    <property type="match status" value="1"/>
</dbReference>
<dbReference type="InterPro" id="IPR001757">
    <property type="entry name" value="P_typ_ATPase"/>
</dbReference>
<dbReference type="SUPFAM" id="SSF55008">
    <property type="entry name" value="HMA, heavy metal-associated domain"/>
    <property type="match status" value="2"/>
</dbReference>
<dbReference type="GO" id="GO:0055070">
    <property type="term" value="P:copper ion homeostasis"/>
    <property type="evidence" value="ECO:0007669"/>
    <property type="project" value="TreeGrafter"/>
</dbReference>
<dbReference type="InterPro" id="IPR036412">
    <property type="entry name" value="HAD-like_sf"/>
</dbReference>
<evidence type="ECO:0000256" key="15">
    <source>
        <dbReference type="ARBA" id="ARBA00023065"/>
    </source>
</evidence>
<evidence type="ECO:0000256" key="9">
    <source>
        <dbReference type="ARBA" id="ARBA00022796"/>
    </source>
</evidence>
<evidence type="ECO:0000259" key="18">
    <source>
        <dbReference type="PROSITE" id="PS50846"/>
    </source>
</evidence>
<dbReference type="NCBIfam" id="TIGR01525">
    <property type="entry name" value="ATPase-IB_hvy"/>
    <property type="match status" value="1"/>
</dbReference>
<dbReference type="NCBIfam" id="TIGR01511">
    <property type="entry name" value="ATPase-IB1_Cu"/>
    <property type="match status" value="1"/>
</dbReference>
<dbReference type="FunFam" id="2.70.150.10:FF:000020">
    <property type="entry name" value="Copper-exporting P-type ATPase A"/>
    <property type="match status" value="1"/>
</dbReference>
<dbReference type="InterPro" id="IPR006121">
    <property type="entry name" value="HMA_dom"/>
</dbReference>
<evidence type="ECO:0000256" key="16">
    <source>
        <dbReference type="ARBA" id="ARBA00023136"/>
    </source>
</evidence>
<evidence type="ECO:0000256" key="5">
    <source>
        <dbReference type="ARBA" id="ARBA00022692"/>
    </source>
</evidence>
<evidence type="ECO:0000256" key="4">
    <source>
        <dbReference type="ARBA" id="ARBA00022475"/>
    </source>
</evidence>
<dbReference type="InterPro" id="IPR036163">
    <property type="entry name" value="HMA_dom_sf"/>
</dbReference>
<keyword evidence="3" id="KW-0813">Transport</keyword>
<reference evidence="19" key="1">
    <citation type="submission" date="2019-06" db="EMBL/GenBank/DDBJ databases">
        <authorList>
            <person name="Murdoch R.W."/>
            <person name="Fathepure B."/>
        </authorList>
    </citation>
    <scope>NUCLEOTIDE SEQUENCE</scope>
</reference>
<proteinExistence type="inferred from homology"/>
<evidence type="ECO:0000256" key="11">
    <source>
        <dbReference type="ARBA" id="ARBA00022842"/>
    </source>
</evidence>
<dbReference type="GO" id="GO:0005524">
    <property type="term" value="F:ATP binding"/>
    <property type="evidence" value="ECO:0007669"/>
    <property type="project" value="UniProtKB-KW"/>
</dbReference>
<dbReference type="EMBL" id="MN079107">
    <property type="protein sequence ID" value="QEA05670.1"/>
    <property type="molecule type" value="Genomic_DNA"/>
</dbReference>
<dbReference type="PANTHER" id="PTHR43520">
    <property type="entry name" value="ATP7, ISOFORM B"/>
    <property type="match status" value="1"/>
</dbReference>
<keyword evidence="15" id="KW-0406">Ion transport</keyword>
<evidence type="ECO:0000256" key="12">
    <source>
        <dbReference type="ARBA" id="ARBA00022967"/>
    </source>
</evidence>
<dbReference type="GO" id="GO:0005507">
    <property type="term" value="F:copper ion binding"/>
    <property type="evidence" value="ECO:0007669"/>
    <property type="project" value="InterPro"/>
</dbReference>
<comment type="similarity">
    <text evidence="2">Belongs to the cation transport ATPase (P-type) (TC 3.A.3) family. Type IB subfamily.</text>
</comment>
<evidence type="ECO:0000256" key="13">
    <source>
        <dbReference type="ARBA" id="ARBA00022989"/>
    </source>
</evidence>
<feature type="domain" description="HMA" evidence="18">
    <location>
        <begin position="3"/>
        <end position="68"/>
    </location>
</feature>
<keyword evidence="5 17" id="KW-0812">Transmembrane</keyword>
<dbReference type="SUPFAM" id="SSF56784">
    <property type="entry name" value="HAD-like"/>
    <property type="match status" value="1"/>
</dbReference>
<keyword evidence="12" id="KW-1278">Translocase</keyword>
<dbReference type="Gene3D" id="3.30.70.100">
    <property type="match status" value="2"/>
</dbReference>
<dbReference type="GO" id="GO:0043682">
    <property type="term" value="F:P-type divalent copper transporter activity"/>
    <property type="evidence" value="ECO:0007669"/>
    <property type="project" value="TreeGrafter"/>
</dbReference>
<dbReference type="PROSITE" id="PS50846">
    <property type="entry name" value="HMA_2"/>
    <property type="match status" value="2"/>
</dbReference>
<dbReference type="CDD" id="cd02094">
    <property type="entry name" value="P-type_ATPase_Cu-like"/>
    <property type="match status" value="1"/>
</dbReference>
<keyword evidence="10" id="KW-0067">ATP-binding</keyword>
<dbReference type="InterPro" id="IPR044492">
    <property type="entry name" value="P_typ_ATPase_HD_dom"/>
</dbReference>
<dbReference type="InterPro" id="IPR059000">
    <property type="entry name" value="ATPase_P-type_domA"/>
</dbReference>
<dbReference type="NCBIfam" id="TIGR01494">
    <property type="entry name" value="ATPase_P-type"/>
    <property type="match status" value="1"/>
</dbReference>
<dbReference type="Gene3D" id="3.40.1110.10">
    <property type="entry name" value="Calcium-transporting ATPase, cytoplasmic domain N"/>
    <property type="match status" value="1"/>
</dbReference>
<dbReference type="InterPro" id="IPR023299">
    <property type="entry name" value="ATPase_P-typ_cyto_dom_N"/>
</dbReference>
<evidence type="ECO:0000256" key="8">
    <source>
        <dbReference type="ARBA" id="ARBA00022741"/>
    </source>
</evidence>
<evidence type="ECO:0000256" key="10">
    <source>
        <dbReference type="ARBA" id="ARBA00022840"/>
    </source>
</evidence>
<dbReference type="Gene3D" id="3.40.50.1000">
    <property type="entry name" value="HAD superfamily/HAD-like"/>
    <property type="match status" value="1"/>
</dbReference>
<evidence type="ECO:0000256" key="7">
    <source>
        <dbReference type="ARBA" id="ARBA00022737"/>
    </source>
</evidence>
<dbReference type="SFLD" id="SFLDF00027">
    <property type="entry name" value="p-type_atpase"/>
    <property type="match status" value="1"/>
</dbReference>
<keyword evidence="8" id="KW-0547">Nucleotide-binding</keyword>
<dbReference type="FunFam" id="3.30.70.100:FF:000001">
    <property type="entry name" value="ATPase copper transporting beta"/>
    <property type="match status" value="2"/>
</dbReference>
<dbReference type="PANTHER" id="PTHR43520:SF8">
    <property type="entry name" value="P-TYPE CU(+) TRANSPORTER"/>
    <property type="match status" value="1"/>
</dbReference>
<feature type="transmembrane region" description="Helical" evidence="17">
    <location>
        <begin position="442"/>
        <end position="469"/>
    </location>
</feature>
<feature type="transmembrane region" description="Helical" evidence="17">
    <location>
        <begin position="261"/>
        <end position="280"/>
    </location>
</feature>
<dbReference type="AlphaFoldDB" id="A0A5B8RA79"/>
<keyword evidence="7" id="KW-0677">Repeat</keyword>
<dbReference type="CDD" id="cd00371">
    <property type="entry name" value="HMA"/>
    <property type="match status" value="2"/>
</dbReference>
<dbReference type="InterPro" id="IPR008250">
    <property type="entry name" value="ATPase_P-typ_transduc_dom_A_sf"/>
</dbReference>
<feature type="domain" description="HMA" evidence="18">
    <location>
        <begin position="70"/>
        <end position="136"/>
    </location>
</feature>
<evidence type="ECO:0000256" key="6">
    <source>
        <dbReference type="ARBA" id="ARBA00022723"/>
    </source>
</evidence>
<dbReference type="InterPro" id="IPR017969">
    <property type="entry name" value="Heavy-metal-associated_CS"/>
</dbReference>
<evidence type="ECO:0000256" key="3">
    <source>
        <dbReference type="ARBA" id="ARBA00022448"/>
    </source>
</evidence>
<keyword evidence="6" id="KW-0479">Metal-binding</keyword>
<keyword evidence="14" id="KW-0186">Copper</keyword>
<feature type="transmembrane region" description="Helical" evidence="17">
    <location>
        <begin position="782"/>
        <end position="800"/>
    </location>
</feature>
<dbReference type="SFLD" id="SFLDS00003">
    <property type="entry name" value="Haloacid_Dehalogenase"/>
    <property type="match status" value="1"/>
</dbReference>
<feature type="transmembrane region" description="Helical" evidence="17">
    <location>
        <begin position="414"/>
        <end position="436"/>
    </location>
</feature>
<dbReference type="PRINTS" id="PR00119">
    <property type="entry name" value="CATATPASE"/>
</dbReference>
<evidence type="ECO:0000313" key="19">
    <source>
        <dbReference type="EMBL" id="QEA05670.1"/>
    </source>
</evidence>
<dbReference type="InterPro" id="IPR023298">
    <property type="entry name" value="ATPase_P-typ_TM_dom_sf"/>
</dbReference>
<comment type="subcellular location">
    <subcellularLocation>
        <location evidence="1">Cell membrane</location>
        <topology evidence="1">Multi-pass membrane protein</topology>
    </subcellularLocation>
</comment>
<organism evidence="19">
    <name type="scientific">uncultured organism</name>
    <dbReference type="NCBI Taxonomy" id="155900"/>
    <lineage>
        <taxon>unclassified sequences</taxon>
        <taxon>environmental samples</taxon>
    </lineage>
</organism>
<dbReference type="Pfam" id="PF00403">
    <property type="entry name" value="HMA"/>
    <property type="match status" value="2"/>
</dbReference>
<dbReference type="PROSITE" id="PS01047">
    <property type="entry name" value="HMA_1"/>
    <property type="match status" value="2"/>
</dbReference>
<feature type="transmembrane region" description="Helical" evidence="17">
    <location>
        <begin position="195"/>
        <end position="213"/>
    </location>
</feature>
<dbReference type="Gene3D" id="2.70.150.10">
    <property type="entry name" value="Calcium-transporting ATPase, cytoplasmic transduction domain A"/>
    <property type="match status" value="1"/>
</dbReference>
<dbReference type="InterPro" id="IPR018303">
    <property type="entry name" value="ATPase_P-typ_P_site"/>
</dbReference>
<keyword evidence="16 17" id="KW-0472">Membrane</keyword>
<dbReference type="InterPro" id="IPR023214">
    <property type="entry name" value="HAD_sf"/>
</dbReference>
<dbReference type="InterPro" id="IPR006122">
    <property type="entry name" value="HMA_Cu_ion-bd"/>
</dbReference>
<feature type="transmembrane region" description="Helical" evidence="17">
    <location>
        <begin position="161"/>
        <end position="183"/>
    </location>
</feature>
<feature type="transmembrane region" description="Helical" evidence="17">
    <location>
        <begin position="233"/>
        <end position="255"/>
    </location>
</feature>
<dbReference type="InterPro" id="IPR027256">
    <property type="entry name" value="P-typ_ATPase_IB"/>
</dbReference>
<dbReference type="SFLD" id="SFLDG00002">
    <property type="entry name" value="C1.7:_P-type_atpase_like"/>
    <property type="match status" value="1"/>
</dbReference>
<name>A0A5B8RA79_9ZZZZ</name>
<dbReference type="PROSITE" id="PS00154">
    <property type="entry name" value="ATPASE_E1_E2"/>
    <property type="match status" value="1"/>
</dbReference>
<dbReference type="Pfam" id="PF00122">
    <property type="entry name" value="E1-E2_ATPase"/>
    <property type="match status" value="1"/>
</dbReference>
<dbReference type="GO" id="GO:0016887">
    <property type="term" value="F:ATP hydrolysis activity"/>
    <property type="evidence" value="ECO:0007669"/>
    <property type="project" value="InterPro"/>
</dbReference>
<evidence type="ECO:0000256" key="1">
    <source>
        <dbReference type="ARBA" id="ARBA00004651"/>
    </source>
</evidence>